<keyword evidence="2" id="KW-1133">Transmembrane helix</keyword>
<proteinExistence type="predicted"/>
<keyword evidence="2" id="KW-0472">Membrane</keyword>
<evidence type="ECO:0000256" key="1">
    <source>
        <dbReference type="SAM" id="MobiDB-lite"/>
    </source>
</evidence>
<dbReference type="PANTHER" id="PTHR36715:SF1">
    <property type="entry name" value="PROTEIN, PUTATIVE-RELATED"/>
    <property type="match status" value="1"/>
</dbReference>
<evidence type="ECO:0000256" key="2">
    <source>
        <dbReference type="SAM" id="Phobius"/>
    </source>
</evidence>
<dbReference type="PANTHER" id="PTHR36715">
    <property type="entry name" value="BNAANNG41370D PROTEIN"/>
    <property type="match status" value="1"/>
</dbReference>
<feature type="compositionally biased region" description="Acidic residues" evidence="1">
    <location>
        <begin position="98"/>
        <end position="113"/>
    </location>
</feature>
<reference evidence="3 4" key="1">
    <citation type="submission" date="2022-03" db="EMBL/GenBank/DDBJ databases">
        <authorList>
            <person name="Macdonald S."/>
            <person name="Ahmed S."/>
            <person name="Newling K."/>
        </authorList>
    </citation>
    <scope>NUCLEOTIDE SEQUENCE [LARGE SCALE GENOMIC DNA]</scope>
</reference>
<protein>
    <recommendedName>
        <fullName evidence="5">Transmembrane protein</fullName>
    </recommendedName>
</protein>
<evidence type="ECO:0000313" key="3">
    <source>
        <dbReference type="EMBL" id="CAH8358485.1"/>
    </source>
</evidence>
<comment type="caution">
    <text evidence="3">The sequence shown here is derived from an EMBL/GenBank/DDBJ whole genome shotgun (WGS) entry which is preliminary data.</text>
</comment>
<gene>
    <name evidence="3" type="ORF">ERUC_LOCUS24241</name>
</gene>
<evidence type="ECO:0000313" key="4">
    <source>
        <dbReference type="Proteomes" id="UP001642260"/>
    </source>
</evidence>
<dbReference type="PROSITE" id="PS50007">
    <property type="entry name" value="PIPLC_X_DOMAIN"/>
    <property type="match status" value="1"/>
</dbReference>
<organism evidence="3 4">
    <name type="scientific">Eruca vesicaria subsp. sativa</name>
    <name type="common">Garden rocket</name>
    <name type="synonym">Eruca sativa</name>
    <dbReference type="NCBI Taxonomy" id="29727"/>
    <lineage>
        <taxon>Eukaryota</taxon>
        <taxon>Viridiplantae</taxon>
        <taxon>Streptophyta</taxon>
        <taxon>Embryophyta</taxon>
        <taxon>Tracheophyta</taxon>
        <taxon>Spermatophyta</taxon>
        <taxon>Magnoliopsida</taxon>
        <taxon>eudicotyledons</taxon>
        <taxon>Gunneridae</taxon>
        <taxon>Pentapetalae</taxon>
        <taxon>rosids</taxon>
        <taxon>malvids</taxon>
        <taxon>Brassicales</taxon>
        <taxon>Brassicaceae</taxon>
        <taxon>Brassiceae</taxon>
        <taxon>Eruca</taxon>
    </lineage>
</organism>
<feature type="transmembrane region" description="Helical" evidence="2">
    <location>
        <begin position="40"/>
        <end position="61"/>
    </location>
</feature>
<feature type="region of interest" description="Disordered" evidence="1">
    <location>
        <begin position="87"/>
        <end position="115"/>
    </location>
</feature>
<dbReference type="Proteomes" id="UP001642260">
    <property type="component" value="Unassembled WGS sequence"/>
</dbReference>
<dbReference type="AlphaFoldDB" id="A0ABC8KRG3"/>
<keyword evidence="2" id="KW-0812">Transmembrane</keyword>
<accession>A0ABC8KRG3</accession>
<dbReference type="EMBL" id="CAKOAT010248487">
    <property type="protein sequence ID" value="CAH8358485.1"/>
    <property type="molecule type" value="Genomic_DNA"/>
</dbReference>
<evidence type="ECO:0008006" key="5">
    <source>
        <dbReference type="Google" id="ProtNLM"/>
    </source>
</evidence>
<sequence>MEVPVINRISDIDVGINSMNDQSLLSRPFAVSSVGKLHHAYSFLKCGALLLLAFFASFTITKIKNLVLRLRHVDVSLPSPALVYDYDSDSDSSCSSDTSDDEDEDHDKEDDSVNGDSRVKRFSYYQDNEEKGIIGNVPWMMRRCSGSFGDLLSSGVVKLWENLDLEGSHDAVASFFNKYGASSSLSPAVFLAAEKKGAETVEVSAWDARDGFRMPALLAEWRQPGRLLGKIVRVNAGGVDKIYVEDDVNGEITVGDMRMVNGVMTGLTEADVGTMVRRRRRR</sequence>
<keyword evidence="4" id="KW-1185">Reference proteome</keyword>
<name>A0ABC8KRG3_ERUVS</name>